<evidence type="ECO:0000256" key="1">
    <source>
        <dbReference type="SAM" id="MobiDB-lite"/>
    </source>
</evidence>
<dbReference type="Proteomes" id="UP001224890">
    <property type="component" value="Unassembled WGS sequence"/>
</dbReference>
<dbReference type="RefSeq" id="XP_060432932.1">
    <property type="nucleotide sequence ID" value="XM_060567543.1"/>
</dbReference>
<feature type="region of interest" description="Disordered" evidence="1">
    <location>
        <begin position="62"/>
        <end position="119"/>
    </location>
</feature>
<evidence type="ECO:0000313" key="3">
    <source>
        <dbReference type="Proteomes" id="UP001224890"/>
    </source>
</evidence>
<protein>
    <submittedName>
        <fullName evidence="2">Uncharacterized protein</fullName>
    </submittedName>
</protein>
<feature type="region of interest" description="Disordered" evidence="1">
    <location>
        <begin position="1"/>
        <end position="36"/>
    </location>
</feature>
<proteinExistence type="predicted"/>
<comment type="caution">
    <text evidence="2">The sequence shown here is derived from an EMBL/GenBank/DDBJ whole genome shotgun (WGS) entry which is preliminary data.</text>
</comment>
<feature type="compositionally biased region" description="Polar residues" evidence="1">
    <location>
        <begin position="76"/>
        <end position="90"/>
    </location>
</feature>
<dbReference type="GeneID" id="85452069"/>
<keyword evidence="3" id="KW-1185">Reference proteome</keyword>
<name>A0AAJ0ATA5_9PEZI</name>
<gene>
    <name evidence="2" type="ORF">BDP55DRAFT_433429</name>
</gene>
<dbReference type="AlphaFoldDB" id="A0AAJ0ATA5"/>
<evidence type="ECO:0000313" key="2">
    <source>
        <dbReference type="EMBL" id="KAK1689237.1"/>
    </source>
</evidence>
<dbReference type="EMBL" id="JAHMHR010000009">
    <property type="protein sequence ID" value="KAK1689237.1"/>
    <property type="molecule type" value="Genomic_DNA"/>
</dbReference>
<reference evidence="2" key="1">
    <citation type="submission" date="2021-06" db="EMBL/GenBank/DDBJ databases">
        <title>Comparative genomics, transcriptomics and evolutionary studies reveal genomic signatures of adaptation to plant cell wall in hemibiotrophic fungi.</title>
        <authorList>
            <consortium name="DOE Joint Genome Institute"/>
            <person name="Baroncelli R."/>
            <person name="Diaz J.F."/>
            <person name="Benocci T."/>
            <person name="Peng M."/>
            <person name="Battaglia E."/>
            <person name="Haridas S."/>
            <person name="Andreopoulos W."/>
            <person name="Labutti K."/>
            <person name="Pangilinan J."/>
            <person name="Floch G.L."/>
            <person name="Makela M.R."/>
            <person name="Henrissat B."/>
            <person name="Grigoriev I.V."/>
            <person name="Crouch J.A."/>
            <person name="De Vries R.P."/>
            <person name="Sukno S.A."/>
            <person name="Thon M.R."/>
        </authorList>
    </citation>
    <scope>NUCLEOTIDE SEQUENCE</scope>
    <source>
        <strain evidence="2">CBS 193.32</strain>
    </source>
</reference>
<sequence length="194" mass="21355">MVFAPALRNPPCAVVGHSTNHREGNNRDSRPSDHWHTIQRSARKGLFPRDILHCAGRPVHRDHNSIAHRSPALPTPSASTTSIRDTNSSGHLGASECRQSQQQCRRAPRGSGPSSGGVCKKTIRTQVVSTLVGREEHREHQVVLRQKPRALGTTGPGKTGHCQWWLCLSPVRSGVCSEDAIHRTRALVWCANLR</sequence>
<feature type="compositionally biased region" description="Low complexity" evidence="1">
    <location>
        <begin position="94"/>
        <end position="112"/>
    </location>
</feature>
<feature type="compositionally biased region" description="Basic and acidic residues" evidence="1">
    <location>
        <begin position="20"/>
        <end position="36"/>
    </location>
</feature>
<accession>A0AAJ0ATA5</accession>
<organism evidence="2 3">
    <name type="scientific">Colletotrichum godetiae</name>
    <dbReference type="NCBI Taxonomy" id="1209918"/>
    <lineage>
        <taxon>Eukaryota</taxon>
        <taxon>Fungi</taxon>
        <taxon>Dikarya</taxon>
        <taxon>Ascomycota</taxon>
        <taxon>Pezizomycotina</taxon>
        <taxon>Sordariomycetes</taxon>
        <taxon>Hypocreomycetidae</taxon>
        <taxon>Glomerellales</taxon>
        <taxon>Glomerellaceae</taxon>
        <taxon>Colletotrichum</taxon>
        <taxon>Colletotrichum acutatum species complex</taxon>
    </lineage>
</organism>